<feature type="chain" id="PRO_5042605767" evidence="2">
    <location>
        <begin position="16"/>
        <end position="252"/>
    </location>
</feature>
<name>A0AAJ0AU95_9PEZI</name>
<accession>A0AAJ0AU95</accession>
<comment type="caution">
    <text evidence="3">The sequence shown here is derived from an EMBL/GenBank/DDBJ whole genome shotgun (WGS) entry which is preliminary data.</text>
</comment>
<keyword evidence="4" id="KW-1185">Reference proteome</keyword>
<organism evidence="3 4">
    <name type="scientific">Colletotrichum godetiae</name>
    <dbReference type="NCBI Taxonomy" id="1209918"/>
    <lineage>
        <taxon>Eukaryota</taxon>
        <taxon>Fungi</taxon>
        <taxon>Dikarya</taxon>
        <taxon>Ascomycota</taxon>
        <taxon>Pezizomycotina</taxon>
        <taxon>Sordariomycetes</taxon>
        <taxon>Hypocreomycetidae</taxon>
        <taxon>Glomerellales</taxon>
        <taxon>Glomerellaceae</taxon>
        <taxon>Colletotrichum</taxon>
        <taxon>Colletotrichum acutatum species complex</taxon>
    </lineage>
</organism>
<evidence type="ECO:0000256" key="2">
    <source>
        <dbReference type="SAM" id="SignalP"/>
    </source>
</evidence>
<evidence type="ECO:0000313" key="3">
    <source>
        <dbReference type="EMBL" id="KAK1688955.1"/>
    </source>
</evidence>
<dbReference type="RefSeq" id="XP_060432650.1">
    <property type="nucleotide sequence ID" value="XM_060568701.1"/>
</dbReference>
<feature type="signal peptide" evidence="2">
    <location>
        <begin position="1"/>
        <end position="15"/>
    </location>
</feature>
<sequence length="252" mass="27921">MRAVAGLIICARALAIHVFRPTYLSMSSDVEELLGAPAAVKPSQESFVRAVLHKVLPEQQRKRGERCSELVVDEVFAAVASLVPVDQHAMFRSRLCQLMNSLRGSWQRVQRLDERVEPCLVLKTPYDWQPLPRSIGIVAPHNHTTPTTPCLGDKEPQTQLKELKPAVLSTSEIVKVVWPAFLTTVDDEAVAPDPVCYGYVLTRAGVQDAEDEENSRRATRRAARSPNGGAQRSRRDSAVFLSRGPFNASEVK</sequence>
<feature type="region of interest" description="Disordered" evidence="1">
    <location>
        <begin position="207"/>
        <end position="252"/>
    </location>
</feature>
<reference evidence="3" key="1">
    <citation type="submission" date="2021-06" db="EMBL/GenBank/DDBJ databases">
        <title>Comparative genomics, transcriptomics and evolutionary studies reveal genomic signatures of adaptation to plant cell wall in hemibiotrophic fungi.</title>
        <authorList>
            <consortium name="DOE Joint Genome Institute"/>
            <person name="Baroncelli R."/>
            <person name="Diaz J.F."/>
            <person name="Benocci T."/>
            <person name="Peng M."/>
            <person name="Battaglia E."/>
            <person name="Haridas S."/>
            <person name="Andreopoulos W."/>
            <person name="Labutti K."/>
            <person name="Pangilinan J."/>
            <person name="Floch G.L."/>
            <person name="Makela M.R."/>
            <person name="Henrissat B."/>
            <person name="Grigoriev I.V."/>
            <person name="Crouch J.A."/>
            <person name="De Vries R.P."/>
            <person name="Sukno S.A."/>
            <person name="Thon M.R."/>
        </authorList>
    </citation>
    <scope>NUCLEOTIDE SEQUENCE</scope>
    <source>
        <strain evidence="3">CBS 193.32</strain>
    </source>
</reference>
<keyword evidence="2" id="KW-0732">Signal</keyword>
<protein>
    <submittedName>
        <fullName evidence="3">Uncharacterized protein</fullName>
    </submittedName>
</protein>
<dbReference type="Proteomes" id="UP001224890">
    <property type="component" value="Unassembled WGS sequence"/>
</dbReference>
<gene>
    <name evidence="3" type="ORF">BDP55DRAFT_546950</name>
</gene>
<dbReference type="EMBL" id="JAHMHR010000010">
    <property type="protein sequence ID" value="KAK1688955.1"/>
    <property type="molecule type" value="Genomic_DNA"/>
</dbReference>
<proteinExistence type="predicted"/>
<evidence type="ECO:0000313" key="4">
    <source>
        <dbReference type="Proteomes" id="UP001224890"/>
    </source>
</evidence>
<evidence type="ECO:0000256" key="1">
    <source>
        <dbReference type="SAM" id="MobiDB-lite"/>
    </source>
</evidence>
<dbReference type="GeneID" id="85453227"/>
<dbReference type="AlphaFoldDB" id="A0AAJ0AU95"/>